<gene>
    <name evidence="1" type="ORF">BP422_25100</name>
</gene>
<dbReference type="Proteomes" id="UP000197781">
    <property type="component" value="Chromosome"/>
</dbReference>
<proteinExistence type="predicted"/>
<dbReference type="EMBL" id="CP018145">
    <property type="protein sequence ID" value="ASJ56551.1"/>
    <property type="molecule type" value="Genomic_DNA"/>
</dbReference>
<organism evidence="1 2">
    <name type="scientific">Brevibacillus formosus</name>
    <dbReference type="NCBI Taxonomy" id="54913"/>
    <lineage>
        <taxon>Bacteria</taxon>
        <taxon>Bacillati</taxon>
        <taxon>Bacillota</taxon>
        <taxon>Bacilli</taxon>
        <taxon>Bacillales</taxon>
        <taxon>Paenibacillaceae</taxon>
        <taxon>Brevibacillus</taxon>
    </lineage>
</organism>
<name>A0A220MNA6_9BACL</name>
<sequence>MYYLISRNKHFLWVIRENLHFWDKNQAFLSHYLKKTAYDQAANLITWRVPTCAYLQVYSIINEDNLAETFFVLSCTGHAKVTGWQRTKEIVKKIIVLQEYKQILNRLE</sequence>
<dbReference type="KEGG" id="bfm:BP422_25100"/>
<evidence type="ECO:0000313" key="2">
    <source>
        <dbReference type="Proteomes" id="UP000197781"/>
    </source>
</evidence>
<protein>
    <submittedName>
        <fullName evidence="1">Uncharacterized protein</fullName>
    </submittedName>
</protein>
<reference evidence="1 2" key="1">
    <citation type="submission" date="2016-11" db="EMBL/GenBank/DDBJ databases">
        <authorList>
            <person name="Jaros S."/>
            <person name="Januszkiewicz K."/>
            <person name="Wedrychowicz H."/>
        </authorList>
    </citation>
    <scope>NUCLEOTIDE SEQUENCE [LARGE SCALE GENOMIC DNA]</scope>
    <source>
        <strain evidence="1 2">NF2</strain>
    </source>
</reference>
<accession>A0A220MNA6</accession>
<dbReference type="AlphaFoldDB" id="A0A220MNA6"/>
<evidence type="ECO:0000313" key="1">
    <source>
        <dbReference type="EMBL" id="ASJ56551.1"/>
    </source>
</evidence>